<dbReference type="EMBL" id="UAWL01000031">
    <property type="protein sequence ID" value="SQC36419.1"/>
    <property type="molecule type" value="Genomic_DNA"/>
</dbReference>
<reference evidence="1 2" key="1">
    <citation type="submission" date="2018-06" db="EMBL/GenBank/DDBJ databases">
        <authorList>
            <consortium name="Pathogen Informatics"/>
            <person name="Doyle S."/>
        </authorList>
    </citation>
    <scope>NUCLEOTIDE SEQUENCE [LARGE SCALE GENOMIC DNA]</scope>
    <source>
        <strain evidence="1 2">NCTC13102</strain>
    </source>
</reference>
<dbReference type="RefSeq" id="WP_112059260.1">
    <property type="nucleotide sequence ID" value="NZ_UAWL01000031.1"/>
</dbReference>
<name>A0A2X3GHK0_9HELI</name>
<proteinExistence type="predicted"/>
<organism evidence="1 2">
    <name type="scientific">Helicobacter fennelliae</name>
    <dbReference type="NCBI Taxonomy" id="215"/>
    <lineage>
        <taxon>Bacteria</taxon>
        <taxon>Pseudomonadati</taxon>
        <taxon>Campylobacterota</taxon>
        <taxon>Epsilonproteobacteria</taxon>
        <taxon>Campylobacterales</taxon>
        <taxon>Helicobacteraceae</taxon>
        <taxon>Helicobacter</taxon>
    </lineage>
</organism>
<evidence type="ECO:0000313" key="1">
    <source>
        <dbReference type="EMBL" id="SQC36419.1"/>
    </source>
</evidence>
<protein>
    <submittedName>
        <fullName evidence="1">Uncharacterized protein</fullName>
    </submittedName>
</protein>
<dbReference type="Proteomes" id="UP000250166">
    <property type="component" value="Unassembled WGS sequence"/>
</dbReference>
<sequence length="254" mass="29144">MKKIILLGFLAISLAFGAKMNIEIYEPNSKNFRDGFEAGIKALDFQAKTDGFQQKLITINKPYLLVFDIKKTPFHEALFLQIISAREGFDTHFTKEFVSLGEFERDIDAKDAKELMIRKYRLNPNDLKILTNQSSIVTYPFLFHNFYKNILNEAQKLGYVIKTEVAYTNKIQINTPKKTIPTKVVSKKIVFKNPRAMGYVLQGDFKSSSSFIEKGLLKATDYEFEKSITTDEGEIFVKVKGQNLYFPNSDVSIK</sequence>
<accession>A0A2X3GHK0</accession>
<evidence type="ECO:0000313" key="2">
    <source>
        <dbReference type="Proteomes" id="UP000250166"/>
    </source>
</evidence>
<gene>
    <name evidence="1" type="ORF">NCTC13102_02226</name>
</gene>
<dbReference type="AlphaFoldDB" id="A0A2X3GHK0"/>